<proteinExistence type="predicted"/>
<accession>A0A2C5WFY8</accession>
<dbReference type="AlphaFoldDB" id="A0A2C5WFY8"/>
<evidence type="ECO:0008006" key="3">
    <source>
        <dbReference type="Google" id="ProtNLM"/>
    </source>
</evidence>
<dbReference type="EMBL" id="PDKZ01000001">
    <property type="protein sequence ID" value="PHH44316.1"/>
    <property type="molecule type" value="Genomic_DNA"/>
</dbReference>
<reference evidence="2" key="1">
    <citation type="submission" date="2017-10" db="EMBL/GenBank/DDBJ databases">
        <title>FDA dAtabase for Regulatory Grade micrObial Sequences (FDA-ARGOS): Supporting development and validation of Infectious Disease Dx tests.</title>
        <authorList>
            <person name="Goldberg B."/>
            <person name="Campos J."/>
            <person name="Tallon L."/>
            <person name="Sadzewicz L."/>
            <person name="Ott S."/>
            <person name="Zhao X."/>
            <person name="Nagaraj S."/>
            <person name="Vavikolanu K."/>
            <person name="Aluvathingal J."/>
            <person name="Nadendla S."/>
            <person name="Geyer C."/>
            <person name="Sichtig H."/>
        </authorList>
    </citation>
    <scope>NUCLEOTIDE SEQUENCE [LARGE SCALE GENOMIC DNA]</scope>
    <source>
        <strain evidence="2">FDAARGOS_376</strain>
    </source>
</reference>
<protein>
    <recommendedName>
        <fullName evidence="3">Phage tail protein</fullName>
    </recommendedName>
</protein>
<dbReference type="RefSeq" id="WP_098963776.1">
    <property type="nucleotide sequence ID" value="NZ_PDKZ01000001.1"/>
</dbReference>
<sequence>MITKIKEYISFGDFDSRDAGWYLQKREAPTPDEKEIVESIPFMQGVLDFSSVLGERVFEPREITYEFKLPFTEYEDRKTAERMIKSQMVTKTERKLFDTHDRRYYWMGKIKHIKVADDPIKKNLVATIVFKCYPFAFHENEYFDDVWDTFDFESDDSTWTKWQLGYTKSERTIYFVNSGDTSISPVIYCDEDITLTDSEGVIYNLKRGENREFALTLYQGINYFKAKGNGTIAMHFNNEVMA</sequence>
<comment type="caution">
    <text evidence="1">The sequence shown here is derived from an EMBL/GenBank/DDBJ whole genome shotgun (WGS) entry which is preliminary data.</text>
</comment>
<evidence type="ECO:0000313" key="2">
    <source>
        <dbReference type="Proteomes" id="UP000222460"/>
    </source>
</evidence>
<dbReference type="Proteomes" id="UP000222460">
    <property type="component" value="Unassembled WGS sequence"/>
</dbReference>
<organism evidence="1 2">
    <name type="scientific">Pseudomonas putida</name>
    <name type="common">Arthrobacter siderocapsulatus</name>
    <dbReference type="NCBI Taxonomy" id="303"/>
    <lineage>
        <taxon>Bacteria</taxon>
        <taxon>Pseudomonadati</taxon>
        <taxon>Pseudomonadota</taxon>
        <taxon>Gammaproteobacteria</taxon>
        <taxon>Pseudomonadales</taxon>
        <taxon>Pseudomonadaceae</taxon>
        <taxon>Pseudomonas</taxon>
    </lineage>
</organism>
<evidence type="ECO:0000313" key="1">
    <source>
        <dbReference type="EMBL" id="PHH44316.1"/>
    </source>
</evidence>
<gene>
    <name evidence="1" type="ORF">CRX57_00195</name>
</gene>
<name>A0A2C5WFY8_PSEPU</name>
<dbReference type="Gene3D" id="2.40.30.200">
    <property type="match status" value="1"/>
</dbReference>